<reference evidence="5 6" key="1">
    <citation type="submission" date="2017-10" db="EMBL/GenBank/DDBJ databases">
        <title>Complete Genome Sequence of Faecalibacterium prausnitzii isolated from the gut of healthy adult Indian.</title>
        <authorList>
            <person name="Bag S."/>
            <person name="Ghosh T.S."/>
            <person name="Das B."/>
        </authorList>
    </citation>
    <scope>NUCLEOTIDE SEQUENCE [LARGE SCALE GENOMIC DNA]</scope>
    <source>
        <strain evidence="5 6">Indica</strain>
    </source>
</reference>
<feature type="transmembrane region" description="Helical" evidence="2">
    <location>
        <begin position="217"/>
        <end position="237"/>
    </location>
</feature>
<evidence type="ECO:0000256" key="3">
    <source>
        <dbReference type="SAM" id="SignalP"/>
    </source>
</evidence>
<keyword evidence="2" id="KW-1133">Transmembrane helix</keyword>
<feature type="compositionally biased region" description="Gly residues" evidence="1">
    <location>
        <begin position="294"/>
        <end position="339"/>
    </location>
</feature>
<dbReference type="Pfam" id="PF04536">
    <property type="entry name" value="TPM_phosphatase"/>
    <property type="match status" value="1"/>
</dbReference>
<feature type="signal peptide" evidence="3">
    <location>
        <begin position="1"/>
        <end position="31"/>
    </location>
</feature>
<proteinExistence type="predicted"/>
<dbReference type="InterPro" id="IPR007621">
    <property type="entry name" value="TPM_dom"/>
</dbReference>
<dbReference type="EMBL" id="CP023819">
    <property type="protein sequence ID" value="ATL90864.1"/>
    <property type="molecule type" value="Genomic_DNA"/>
</dbReference>
<dbReference type="AlphaFoldDB" id="A0A291TCE4"/>
<gene>
    <name evidence="5" type="ORF">CRH10_11455</name>
</gene>
<dbReference type="PANTHER" id="PTHR30373:SF2">
    <property type="entry name" value="UPF0603 PROTEIN YGCG"/>
    <property type="match status" value="1"/>
</dbReference>
<feature type="region of interest" description="Disordered" evidence="1">
    <location>
        <begin position="265"/>
        <end position="339"/>
    </location>
</feature>
<keyword evidence="2" id="KW-0472">Membrane</keyword>
<feature type="compositionally biased region" description="Pro residues" evidence="1">
    <location>
        <begin position="279"/>
        <end position="293"/>
    </location>
</feature>
<evidence type="ECO:0000313" key="6">
    <source>
        <dbReference type="Proteomes" id="UP000223709"/>
    </source>
</evidence>
<feature type="chain" id="PRO_5012832688" description="TPM domain-containing protein" evidence="3">
    <location>
        <begin position="32"/>
        <end position="339"/>
    </location>
</feature>
<keyword evidence="2" id="KW-0812">Transmembrane</keyword>
<accession>A0A291TCE4</accession>
<name>A0A291TCE4_9FIRM</name>
<dbReference type="RefSeq" id="WP_098924618.1">
    <property type="nucleotide sequence ID" value="NZ_CABVEM010000001.1"/>
</dbReference>
<protein>
    <recommendedName>
        <fullName evidence="4">TPM domain-containing protein</fullName>
    </recommendedName>
</protein>
<keyword evidence="3" id="KW-0732">Signal</keyword>
<organism evidence="5 6">
    <name type="scientific">Faecalibacterium prausnitzii</name>
    <dbReference type="NCBI Taxonomy" id="853"/>
    <lineage>
        <taxon>Bacteria</taxon>
        <taxon>Bacillati</taxon>
        <taxon>Bacillota</taxon>
        <taxon>Clostridia</taxon>
        <taxon>Eubacteriales</taxon>
        <taxon>Oscillospiraceae</taxon>
        <taxon>Faecalibacterium</taxon>
    </lineage>
</organism>
<dbReference type="Proteomes" id="UP000223709">
    <property type="component" value="Chromosome"/>
</dbReference>
<evidence type="ECO:0000256" key="2">
    <source>
        <dbReference type="SAM" id="Phobius"/>
    </source>
</evidence>
<evidence type="ECO:0000313" key="5">
    <source>
        <dbReference type="EMBL" id="ATL90864.1"/>
    </source>
</evidence>
<sequence length="339" mass="34531">MKTMKRFAARICALFVVLTVSLTALVPAAFAATKAQLPDLPSSQCVVDDANILSSSTKTAIENLNAQLTQQCEGAQIGVLTVDYTGSLSTEDYAVQAANTWGLGSSSKNNGVLILLVMQSQQYADGDYYLATGDGFRNTTLEKQASAIAQTMEDSFAAGDYDAAVTTCANNVASTIADLYGVTLSGTTGTVSNGNTDGYNNGNDYYEAPAASYQSPFLTLLAVVIVVFALTSIFGGIRRGFGGGGFGPFFGFGLGYGLGSRRRRRPPYDDWGPGGPRGPRGPRPPRGGGPRPPRGGGGFGGGSFGGGMGGGRSGGSFGGGGSFHAGGGSFHGGGGGRGR</sequence>
<dbReference type="PANTHER" id="PTHR30373">
    <property type="entry name" value="UPF0603 PROTEIN YGCG"/>
    <property type="match status" value="1"/>
</dbReference>
<dbReference type="Gene3D" id="3.10.310.50">
    <property type="match status" value="1"/>
</dbReference>
<feature type="domain" description="TPM" evidence="4">
    <location>
        <begin position="46"/>
        <end position="173"/>
    </location>
</feature>
<evidence type="ECO:0000259" key="4">
    <source>
        <dbReference type="Pfam" id="PF04536"/>
    </source>
</evidence>
<evidence type="ECO:0000256" key="1">
    <source>
        <dbReference type="SAM" id="MobiDB-lite"/>
    </source>
</evidence>